<proteinExistence type="predicted"/>
<feature type="domain" description="Glycosyl transferase family 1" evidence="1">
    <location>
        <begin position="186"/>
        <end position="350"/>
    </location>
</feature>
<comment type="caution">
    <text evidence="3">The sequence shown here is derived from an EMBL/GenBank/DDBJ whole genome shotgun (WGS) entry which is preliminary data.</text>
</comment>
<dbReference type="Proteomes" id="UP001465426">
    <property type="component" value="Unassembled WGS sequence"/>
</dbReference>
<evidence type="ECO:0000313" key="3">
    <source>
        <dbReference type="EMBL" id="MEQ2465406.1"/>
    </source>
</evidence>
<accession>A0ABV1EWF0</accession>
<dbReference type="InterPro" id="IPR028098">
    <property type="entry name" value="Glyco_trans_4-like_N"/>
</dbReference>
<gene>
    <name evidence="3" type="ORF">WMO63_06970</name>
</gene>
<organism evidence="3 4">
    <name type="scientific">Niallia hominis</name>
    <dbReference type="NCBI Taxonomy" id="3133173"/>
    <lineage>
        <taxon>Bacteria</taxon>
        <taxon>Bacillati</taxon>
        <taxon>Bacillota</taxon>
        <taxon>Bacilli</taxon>
        <taxon>Bacillales</taxon>
        <taxon>Bacillaceae</taxon>
        <taxon>Niallia</taxon>
    </lineage>
</organism>
<evidence type="ECO:0000259" key="1">
    <source>
        <dbReference type="Pfam" id="PF00534"/>
    </source>
</evidence>
<dbReference type="Gene3D" id="3.40.50.2000">
    <property type="entry name" value="Glycogen Phosphorylase B"/>
    <property type="match status" value="2"/>
</dbReference>
<dbReference type="EC" id="2.4.-.-" evidence="3"/>
<dbReference type="SUPFAM" id="SSF53756">
    <property type="entry name" value="UDP-Glycosyltransferase/glycogen phosphorylase"/>
    <property type="match status" value="1"/>
</dbReference>
<dbReference type="InterPro" id="IPR001296">
    <property type="entry name" value="Glyco_trans_1"/>
</dbReference>
<dbReference type="CDD" id="cd03814">
    <property type="entry name" value="GT4-like"/>
    <property type="match status" value="1"/>
</dbReference>
<reference evidence="3 4" key="1">
    <citation type="submission" date="2024-03" db="EMBL/GenBank/DDBJ databases">
        <title>Human intestinal bacterial collection.</title>
        <authorList>
            <person name="Pauvert C."/>
            <person name="Hitch T.C.A."/>
            <person name="Clavel T."/>
        </authorList>
    </citation>
    <scope>NUCLEOTIDE SEQUENCE [LARGE SCALE GENOMIC DNA]</scope>
    <source>
        <strain evidence="3 4">CLA-SR-H024</strain>
    </source>
</reference>
<protein>
    <submittedName>
        <fullName evidence="3">Glycosyltransferase family 1 protein</fullName>
        <ecNumber evidence="3">2.4.-.-</ecNumber>
    </submittedName>
</protein>
<evidence type="ECO:0000259" key="2">
    <source>
        <dbReference type="Pfam" id="PF13439"/>
    </source>
</evidence>
<dbReference type="EMBL" id="JBBMFN010000011">
    <property type="protein sequence ID" value="MEQ2465406.1"/>
    <property type="molecule type" value="Genomic_DNA"/>
</dbReference>
<sequence length="384" mass="44395">MKIAIFTDTYFPQVNGVAQTLKRLSNHLEKKQISYQVYSPENKSSTTYPNINQFPSLPFFVYPECRTVITNPRKIENNLKQFKPDLIHLATPYMMGLYGLFAAKKLNIPVVSSYHTNFDQYLKYYHASLLEPFLWKYLKWFHQSTERIFVPSNETQRKLESLDFRELKVWGRGIDSKLFTPNIDAKEQIRRKYHIRENHILLYVGRLAPEKDLATLNDIVDKLPSNIKESVHWLIVGDGPNKEAWREKEKSQQNITLTGYIKGDDLARIYAGADLFVFPSYTETFGNVVLEAMACGTPAIVANEGGVKDFVIDHINGRICKKQNAESFLQAISELLFDEKMRGSMGREARIYALTQSWDTIFDGLLCEYCEVLQTRQGLNKKYA</sequence>
<evidence type="ECO:0000313" key="4">
    <source>
        <dbReference type="Proteomes" id="UP001465426"/>
    </source>
</evidence>
<dbReference type="Pfam" id="PF13439">
    <property type="entry name" value="Glyco_transf_4"/>
    <property type="match status" value="1"/>
</dbReference>
<keyword evidence="3" id="KW-0808">Transferase</keyword>
<dbReference type="PANTHER" id="PTHR45947">
    <property type="entry name" value="SULFOQUINOVOSYL TRANSFERASE SQD2"/>
    <property type="match status" value="1"/>
</dbReference>
<name>A0ABV1EWF0_9BACI</name>
<keyword evidence="4" id="KW-1185">Reference proteome</keyword>
<dbReference type="GO" id="GO:0016757">
    <property type="term" value="F:glycosyltransferase activity"/>
    <property type="evidence" value="ECO:0007669"/>
    <property type="project" value="UniProtKB-KW"/>
</dbReference>
<dbReference type="PANTHER" id="PTHR45947:SF3">
    <property type="entry name" value="SULFOQUINOVOSYL TRANSFERASE SQD2"/>
    <property type="match status" value="1"/>
</dbReference>
<dbReference type="InterPro" id="IPR050194">
    <property type="entry name" value="Glycosyltransferase_grp1"/>
</dbReference>
<dbReference type="RefSeq" id="WP_349204543.1">
    <property type="nucleotide sequence ID" value="NZ_JBBMFN010000011.1"/>
</dbReference>
<keyword evidence="3" id="KW-0328">Glycosyltransferase</keyword>
<feature type="domain" description="Glycosyltransferase subfamily 4-like N-terminal" evidence="2">
    <location>
        <begin position="14"/>
        <end position="176"/>
    </location>
</feature>
<dbReference type="Pfam" id="PF00534">
    <property type="entry name" value="Glycos_transf_1"/>
    <property type="match status" value="1"/>
</dbReference>